<evidence type="ECO:0000259" key="6">
    <source>
        <dbReference type="PROSITE" id="PS50123"/>
    </source>
</evidence>
<dbReference type="PANTHER" id="PTHR24422:SF19">
    <property type="entry name" value="CHEMOTAXIS PROTEIN METHYLTRANSFERASE"/>
    <property type="match status" value="1"/>
</dbReference>
<dbReference type="PANTHER" id="PTHR24422">
    <property type="entry name" value="CHEMOTAXIS PROTEIN METHYLTRANSFERASE"/>
    <property type="match status" value="1"/>
</dbReference>
<evidence type="ECO:0000256" key="3">
    <source>
        <dbReference type="ARBA" id="ARBA00022603"/>
    </source>
</evidence>
<dbReference type="Proteomes" id="UP001341136">
    <property type="component" value="Chromosome"/>
</dbReference>
<evidence type="ECO:0000313" key="8">
    <source>
        <dbReference type="Proteomes" id="UP001341136"/>
    </source>
</evidence>
<proteinExistence type="predicted"/>
<dbReference type="SMART" id="SM00138">
    <property type="entry name" value="MeTrc"/>
    <property type="match status" value="1"/>
</dbReference>
<accession>A0ABZ2CRF3</accession>
<dbReference type="RefSeq" id="WP_249413776.1">
    <property type="nucleotide sequence ID" value="NZ_CP144921.1"/>
</dbReference>
<dbReference type="InterPro" id="IPR022642">
    <property type="entry name" value="CheR_C"/>
</dbReference>
<name>A0ABZ2CRF3_9BACI</name>
<dbReference type="Gene3D" id="3.40.50.150">
    <property type="entry name" value="Vaccinia Virus protein VP39"/>
    <property type="match status" value="1"/>
</dbReference>
<dbReference type="InterPro" id="IPR029063">
    <property type="entry name" value="SAM-dependent_MTases_sf"/>
</dbReference>
<dbReference type="EMBL" id="CP144921">
    <property type="protein sequence ID" value="WWA29756.1"/>
    <property type="molecule type" value="Genomic_DNA"/>
</dbReference>
<keyword evidence="3" id="KW-0489">Methyltransferase</keyword>
<dbReference type="InterPro" id="IPR022641">
    <property type="entry name" value="CheR_N"/>
</dbReference>
<dbReference type="PRINTS" id="PR00996">
    <property type="entry name" value="CHERMTFRASE"/>
</dbReference>
<dbReference type="EC" id="2.1.1.80" evidence="2"/>
<dbReference type="Pfam" id="PF03705">
    <property type="entry name" value="CheR_N"/>
    <property type="match status" value="1"/>
</dbReference>
<evidence type="ECO:0000313" key="7">
    <source>
        <dbReference type="EMBL" id="WWA29756.1"/>
    </source>
</evidence>
<keyword evidence="5" id="KW-0949">S-adenosyl-L-methionine</keyword>
<evidence type="ECO:0000256" key="5">
    <source>
        <dbReference type="ARBA" id="ARBA00022691"/>
    </source>
</evidence>
<evidence type="ECO:0000256" key="2">
    <source>
        <dbReference type="ARBA" id="ARBA00012534"/>
    </source>
</evidence>
<dbReference type="InterPro" id="IPR000780">
    <property type="entry name" value="CheR_MeTrfase"/>
</dbReference>
<feature type="domain" description="CheR-type methyltransferase" evidence="6">
    <location>
        <begin position="1"/>
        <end position="262"/>
    </location>
</feature>
<gene>
    <name evidence="7" type="ORF">V5G21_18915</name>
</gene>
<evidence type="ECO:0000256" key="4">
    <source>
        <dbReference type="ARBA" id="ARBA00022679"/>
    </source>
</evidence>
<dbReference type="Pfam" id="PF01739">
    <property type="entry name" value="CheR"/>
    <property type="match status" value="1"/>
</dbReference>
<keyword evidence="4" id="KW-0808">Transferase</keyword>
<dbReference type="Gene3D" id="1.10.155.10">
    <property type="entry name" value="Chemotaxis receptor methyltransferase CheR, N-terminal domain"/>
    <property type="match status" value="1"/>
</dbReference>
<organism evidence="7 8">
    <name type="scientific">Shouchella rhizosphaerae</name>
    <dbReference type="NCBI Taxonomy" id="866786"/>
    <lineage>
        <taxon>Bacteria</taxon>
        <taxon>Bacillati</taxon>
        <taxon>Bacillota</taxon>
        <taxon>Bacilli</taxon>
        <taxon>Bacillales</taxon>
        <taxon>Bacillaceae</taxon>
        <taxon>Shouchella</taxon>
    </lineage>
</organism>
<protein>
    <recommendedName>
        <fullName evidence="2">protein-glutamate O-methyltransferase</fullName>
        <ecNumber evidence="2">2.1.1.80</ecNumber>
    </recommendedName>
</protein>
<dbReference type="InterPro" id="IPR050903">
    <property type="entry name" value="Bact_Chemotaxis_MeTrfase"/>
</dbReference>
<dbReference type="SUPFAM" id="SSF47757">
    <property type="entry name" value="Chemotaxis receptor methyltransferase CheR, N-terminal domain"/>
    <property type="match status" value="1"/>
</dbReference>
<sequence>MMRIDEDYEQFVSVFFKLSGIHLQAYKETQMKRRLTALRDKRHFSSFSSYADAMANDPLLLTECVDRVTINVSSFFRNRTRWETLRTEILPRLATKKSGLNIWSSACSTGEEPYSLAMLIKEANIPLQNKTILATDIDSAILEKARLGRFRQDAFKEMNSQFQHAYFRKQGDDFAIIEDVKKLVNFKRLNLLADEYPTRCDLIICRNVLIYFTEEAKQTIFKKFSESLVRGGVLFVGSTEQIFDPQQYGLQAIKPFFYEKVT</sequence>
<dbReference type="SUPFAM" id="SSF53335">
    <property type="entry name" value="S-adenosyl-L-methionine-dependent methyltransferases"/>
    <property type="match status" value="1"/>
</dbReference>
<dbReference type="InterPro" id="IPR036804">
    <property type="entry name" value="CheR_N_sf"/>
</dbReference>
<reference evidence="7 8" key="1">
    <citation type="submission" date="2024-01" db="EMBL/GenBank/DDBJ databases">
        <title>Culturomics analysis of mouse respiratory tract.</title>
        <authorList>
            <person name="Phillips A.M."/>
            <person name="Collette N.M."/>
            <person name="Mageeney C.M."/>
            <person name="Sinha A."/>
            <person name="Hern K.E."/>
            <person name="Arkin A.P."/>
            <person name="Williams K.P."/>
            <person name="Branda S."/>
        </authorList>
    </citation>
    <scope>NUCLEOTIDE SEQUENCE [LARGE SCALE GENOMIC DNA]</scope>
    <source>
        <strain evidence="7 8">CP20</strain>
    </source>
</reference>
<evidence type="ECO:0000256" key="1">
    <source>
        <dbReference type="ARBA" id="ARBA00001541"/>
    </source>
</evidence>
<keyword evidence="8" id="KW-1185">Reference proteome</keyword>
<comment type="catalytic activity">
    <reaction evidence="1">
        <text>L-glutamyl-[protein] + S-adenosyl-L-methionine = [protein]-L-glutamate 5-O-methyl ester + S-adenosyl-L-homocysteine</text>
        <dbReference type="Rhea" id="RHEA:24452"/>
        <dbReference type="Rhea" id="RHEA-COMP:10208"/>
        <dbReference type="Rhea" id="RHEA-COMP:10311"/>
        <dbReference type="ChEBI" id="CHEBI:29973"/>
        <dbReference type="ChEBI" id="CHEBI:57856"/>
        <dbReference type="ChEBI" id="CHEBI:59789"/>
        <dbReference type="ChEBI" id="CHEBI:82795"/>
        <dbReference type="EC" id="2.1.1.80"/>
    </reaction>
</comment>
<dbReference type="PROSITE" id="PS50123">
    <property type="entry name" value="CHER"/>
    <property type="match status" value="1"/>
</dbReference>